<dbReference type="Proteomes" id="UP000007264">
    <property type="component" value="Unassembled WGS sequence"/>
</dbReference>
<dbReference type="RefSeq" id="XP_005645421.1">
    <property type="nucleotide sequence ID" value="XM_005645364.1"/>
</dbReference>
<accession>I0YR58</accession>
<reference evidence="1 2" key="1">
    <citation type="journal article" date="2012" name="Genome Biol.">
        <title>The genome of the polar eukaryotic microalga coccomyxa subellipsoidea reveals traits of cold adaptation.</title>
        <authorList>
            <person name="Blanc G."/>
            <person name="Agarkova I."/>
            <person name="Grimwood J."/>
            <person name="Kuo A."/>
            <person name="Brueggeman A."/>
            <person name="Dunigan D."/>
            <person name="Gurnon J."/>
            <person name="Ladunga I."/>
            <person name="Lindquist E."/>
            <person name="Lucas S."/>
            <person name="Pangilinan J."/>
            <person name="Proschold T."/>
            <person name="Salamov A."/>
            <person name="Schmutz J."/>
            <person name="Weeks D."/>
            <person name="Yamada T."/>
            <person name="Claverie J.M."/>
            <person name="Grigoriev I."/>
            <person name="Van Etten J."/>
            <person name="Lomsadze A."/>
            <person name="Borodovsky M."/>
        </authorList>
    </citation>
    <scope>NUCLEOTIDE SEQUENCE [LARGE SCALE GENOMIC DNA]</scope>
    <source>
        <strain evidence="1 2">C-169</strain>
    </source>
</reference>
<evidence type="ECO:0000313" key="2">
    <source>
        <dbReference type="Proteomes" id="UP000007264"/>
    </source>
</evidence>
<evidence type="ECO:0000313" key="1">
    <source>
        <dbReference type="EMBL" id="EIE20877.1"/>
    </source>
</evidence>
<dbReference type="GeneID" id="17038856"/>
<dbReference type="AlphaFoldDB" id="I0YR58"/>
<dbReference type="EMBL" id="AGSI01000014">
    <property type="protein sequence ID" value="EIE20877.1"/>
    <property type="molecule type" value="Genomic_DNA"/>
</dbReference>
<dbReference type="KEGG" id="csl:COCSUDRAFT_33921"/>
<organism evidence="1 2">
    <name type="scientific">Coccomyxa subellipsoidea (strain C-169)</name>
    <name type="common">Green microalga</name>
    <dbReference type="NCBI Taxonomy" id="574566"/>
    <lineage>
        <taxon>Eukaryota</taxon>
        <taxon>Viridiplantae</taxon>
        <taxon>Chlorophyta</taxon>
        <taxon>core chlorophytes</taxon>
        <taxon>Trebouxiophyceae</taxon>
        <taxon>Trebouxiophyceae incertae sedis</taxon>
        <taxon>Coccomyxaceae</taxon>
        <taxon>Coccomyxa</taxon>
        <taxon>Coccomyxa subellipsoidea</taxon>
    </lineage>
</organism>
<comment type="caution">
    <text evidence="1">The sequence shown here is derived from an EMBL/GenBank/DDBJ whole genome shotgun (WGS) entry which is preliminary data.</text>
</comment>
<proteinExistence type="predicted"/>
<protein>
    <submittedName>
        <fullName evidence="1">Uncharacterized protein</fullName>
    </submittedName>
</protein>
<gene>
    <name evidence="1" type="ORF">COCSUDRAFT_33921</name>
</gene>
<name>I0YR58_COCSC</name>
<keyword evidence="2" id="KW-1185">Reference proteome</keyword>
<sequence length="51" mass="5894">MVKQSGISLPLSVRNPHWETPHINIHKQLTQCGRLFTYILHSLNSTRNIGR</sequence>